<evidence type="ECO:0000313" key="4">
    <source>
        <dbReference type="Proteomes" id="UP000194236"/>
    </source>
</evidence>
<evidence type="ECO:0000259" key="2">
    <source>
        <dbReference type="Pfam" id="PF07926"/>
    </source>
</evidence>
<evidence type="ECO:0000313" key="3">
    <source>
        <dbReference type="EMBL" id="OTF73847.1"/>
    </source>
</evidence>
<name>A0A1Y3B0U7_EURMA</name>
<organism evidence="3 4">
    <name type="scientific">Euroglyphus maynei</name>
    <name type="common">Mayne's house dust mite</name>
    <dbReference type="NCBI Taxonomy" id="6958"/>
    <lineage>
        <taxon>Eukaryota</taxon>
        <taxon>Metazoa</taxon>
        <taxon>Ecdysozoa</taxon>
        <taxon>Arthropoda</taxon>
        <taxon>Chelicerata</taxon>
        <taxon>Arachnida</taxon>
        <taxon>Acari</taxon>
        <taxon>Acariformes</taxon>
        <taxon>Sarcoptiformes</taxon>
        <taxon>Astigmata</taxon>
        <taxon>Psoroptidia</taxon>
        <taxon>Analgoidea</taxon>
        <taxon>Pyroglyphidae</taxon>
        <taxon>Pyroglyphinae</taxon>
        <taxon>Euroglyphus</taxon>
    </lineage>
</organism>
<dbReference type="EMBL" id="MUJZ01049789">
    <property type="protein sequence ID" value="OTF73847.1"/>
    <property type="molecule type" value="Genomic_DNA"/>
</dbReference>
<dbReference type="PANTHER" id="PTHR18898">
    <property type="entry name" value="NUCLEOPROTEIN TPR-RELATED"/>
    <property type="match status" value="1"/>
</dbReference>
<feature type="domain" description="Nucleoprotein TPR/MLP1-2" evidence="2">
    <location>
        <begin position="3"/>
        <end position="97"/>
    </location>
</feature>
<dbReference type="OrthoDB" id="6516990at2759"/>
<sequence>MKTMIADKAKQEYDSAIQQRNEDSRIIFELQTKYDRIQQELATKDSELLRLRDEYRMNMDSIEMDRKTLQQECEKLQIKCGSLEQVNDSLMNQLEQMTNQIIALQNNSTLFMVDEQQRQESAERLLSVVKFLREEKSGLQLELSKLNDNNQQLRIELDNYRAEIDNLKSILEMERQSTQRLNTSNEFKEIVANAQMVPILRENNVHLKQQINQLEQKCRELMEKLQSLEMKEKSLAVLNEKTETETIQLELLQKDLNHWKTRAQQLSQQLRNFDADSVKRLMAEKTSLSKQ</sequence>
<reference evidence="3 4" key="1">
    <citation type="submission" date="2017-03" db="EMBL/GenBank/DDBJ databases">
        <title>Genome Survey of Euroglyphus maynei.</title>
        <authorList>
            <person name="Arlian L.G."/>
            <person name="Morgan M.S."/>
            <person name="Rider S.D."/>
        </authorList>
    </citation>
    <scope>NUCLEOTIDE SEQUENCE [LARGE SCALE GENOMIC DNA]</scope>
    <source>
        <strain evidence="3">Arlian Lab</strain>
        <tissue evidence="3">Whole body</tissue>
    </source>
</reference>
<dbReference type="GO" id="GO:0017056">
    <property type="term" value="F:structural constituent of nuclear pore"/>
    <property type="evidence" value="ECO:0007669"/>
    <property type="project" value="TreeGrafter"/>
</dbReference>
<dbReference type="PANTHER" id="PTHR18898:SF2">
    <property type="entry name" value="NUCLEOPROTEIN TPR"/>
    <property type="match status" value="1"/>
</dbReference>
<dbReference type="InterPro" id="IPR012929">
    <property type="entry name" value="Nucleoprot-TPR/MLP1-2_dom"/>
</dbReference>
<proteinExistence type="predicted"/>
<keyword evidence="4" id="KW-1185">Reference proteome</keyword>
<dbReference type="GO" id="GO:0005643">
    <property type="term" value="C:nuclear pore"/>
    <property type="evidence" value="ECO:0007669"/>
    <property type="project" value="TreeGrafter"/>
</dbReference>
<gene>
    <name evidence="3" type="ORF">BLA29_008297</name>
</gene>
<evidence type="ECO:0000256" key="1">
    <source>
        <dbReference type="SAM" id="Coils"/>
    </source>
</evidence>
<dbReference type="GO" id="GO:0006406">
    <property type="term" value="P:mRNA export from nucleus"/>
    <property type="evidence" value="ECO:0007669"/>
    <property type="project" value="TreeGrafter"/>
</dbReference>
<comment type="caution">
    <text evidence="3">The sequence shown here is derived from an EMBL/GenBank/DDBJ whole genome shotgun (WGS) entry which is preliminary data.</text>
</comment>
<feature type="coiled-coil region" evidence="1">
    <location>
        <begin position="34"/>
        <end position="276"/>
    </location>
</feature>
<feature type="non-terminal residue" evidence="3">
    <location>
        <position position="291"/>
    </location>
</feature>
<dbReference type="Pfam" id="PF07926">
    <property type="entry name" value="TPR_MLP1_2"/>
    <property type="match status" value="1"/>
</dbReference>
<keyword evidence="1" id="KW-0175">Coiled coil</keyword>
<accession>A0A1Y3B0U7</accession>
<dbReference type="GO" id="GO:0006606">
    <property type="term" value="P:protein import into nucleus"/>
    <property type="evidence" value="ECO:0007669"/>
    <property type="project" value="InterPro"/>
</dbReference>
<protein>
    <recommendedName>
        <fullName evidence="2">Nucleoprotein TPR/MLP1-2 domain-containing protein</fullName>
    </recommendedName>
</protein>
<dbReference type="Proteomes" id="UP000194236">
    <property type="component" value="Unassembled WGS sequence"/>
</dbReference>
<dbReference type="AlphaFoldDB" id="A0A1Y3B0U7"/>
<dbReference type="GO" id="GO:0034399">
    <property type="term" value="C:nuclear periphery"/>
    <property type="evidence" value="ECO:0007669"/>
    <property type="project" value="UniProtKB-ARBA"/>
</dbReference>